<dbReference type="PRINTS" id="PR00397">
    <property type="entry name" value="SIROHAEM"/>
</dbReference>
<dbReference type="PANTHER" id="PTHR11493">
    <property type="entry name" value="SULFITE REDUCTASE [NADPH] SUBUNIT BETA-RELATED"/>
    <property type="match status" value="1"/>
</dbReference>
<evidence type="ECO:0000256" key="9">
    <source>
        <dbReference type="ARBA" id="ARBA00023014"/>
    </source>
</evidence>
<proteinExistence type="inferred from homology"/>
<dbReference type="Gene3D" id="3.30.413.10">
    <property type="entry name" value="Sulfite Reductase Hemoprotein, domain 1"/>
    <property type="match status" value="2"/>
</dbReference>
<keyword evidence="7" id="KW-0560">Oxidoreductase</keyword>
<evidence type="ECO:0000256" key="7">
    <source>
        <dbReference type="ARBA" id="ARBA00023002"/>
    </source>
</evidence>
<dbReference type="Proteomes" id="UP001597079">
    <property type="component" value="Unassembled WGS sequence"/>
</dbReference>
<dbReference type="NCBIfam" id="NF010029">
    <property type="entry name" value="PRK13504.1"/>
    <property type="match status" value="1"/>
</dbReference>
<evidence type="ECO:0000256" key="8">
    <source>
        <dbReference type="ARBA" id="ARBA00023004"/>
    </source>
</evidence>
<evidence type="ECO:0000259" key="11">
    <source>
        <dbReference type="Pfam" id="PF03460"/>
    </source>
</evidence>
<protein>
    <submittedName>
        <fullName evidence="12">NADPH-dependent assimilatory sulfite reductase hemoprotein subunit</fullName>
    </submittedName>
</protein>
<evidence type="ECO:0000256" key="6">
    <source>
        <dbReference type="ARBA" id="ARBA00022723"/>
    </source>
</evidence>
<evidence type="ECO:0000313" key="12">
    <source>
        <dbReference type="EMBL" id="MFD1673755.1"/>
    </source>
</evidence>
<comment type="similarity">
    <text evidence="3">Belongs to the nitrite and sulfite reductase 4Fe-4S domain family.</text>
</comment>
<dbReference type="InterPro" id="IPR005117">
    <property type="entry name" value="NiRdtase/SiRdtase_haem-b_fer"/>
</dbReference>
<dbReference type="InterPro" id="IPR036136">
    <property type="entry name" value="Nit/Sulf_reduc_fer-like_dom_sf"/>
</dbReference>
<dbReference type="InterPro" id="IPR045854">
    <property type="entry name" value="NO2/SO3_Rdtase_4Fe4S_sf"/>
</dbReference>
<keyword evidence="8" id="KW-0408">Iron</keyword>
<feature type="domain" description="Nitrite/Sulfite reductase ferredoxin-like" evidence="11">
    <location>
        <begin position="346"/>
        <end position="409"/>
    </location>
</feature>
<dbReference type="Gene3D" id="3.90.480.10">
    <property type="entry name" value="Sulfite Reductase Hemoprotein,Domain 2"/>
    <property type="match status" value="1"/>
</dbReference>
<keyword evidence="5" id="KW-0349">Heme</keyword>
<evidence type="ECO:0000256" key="1">
    <source>
        <dbReference type="ARBA" id="ARBA00001929"/>
    </source>
</evidence>
<feature type="domain" description="Nitrite/Sulfite reductase ferredoxin-like" evidence="11">
    <location>
        <begin position="65"/>
        <end position="128"/>
    </location>
</feature>
<dbReference type="Pfam" id="PF03460">
    <property type="entry name" value="NIR_SIR_ferr"/>
    <property type="match status" value="2"/>
</dbReference>
<accession>A0ABW4JCU1</accession>
<keyword evidence="6" id="KW-0479">Metal-binding</keyword>
<evidence type="ECO:0000313" key="13">
    <source>
        <dbReference type="Proteomes" id="UP001597079"/>
    </source>
</evidence>
<evidence type="ECO:0000256" key="5">
    <source>
        <dbReference type="ARBA" id="ARBA00022617"/>
    </source>
</evidence>
<dbReference type="RefSeq" id="WP_377941273.1">
    <property type="nucleotide sequence ID" value="NZ_JBHUCX010000013.1"/>
</dbReference>
<evidence type="ECO:0000256" key="4">
    <source>
        <dbReference type="ARBA" id="ARBA00022485"/>
    </source>
</evidence>
<dbReference type="SUPFAM" id="SSF56014">
    <property type="entry name" value="Nitrite and sulphite reductase 4Fe-4S domain-like"/>
    <property type="match status" value="2"/>
</dbReference>
<comment type="cofactor">
    <cofactor evidence="1">
        <name>siroheme</name>
        <dbReference type="ChEBI" id="CHEBI:60052"/>
    </cofactor>
</comment>
<dbReference type="InterPro" id="IPR045169">
    <property type="entry name" value="NO2/SO3_Rdtase_4Fe4S_prot"/>
</dbReference>
<comment type="caution">
    <text evidence="12">The sequence shown here is derived from an EMBL/GenBank/DDBJ whole genome shotgun (WGS) entry which is preliminary data.</text>
</comment>
<evidence type="ECO:0000256" key="2">
    <source>
        <dbReference type="ARBA" id="ARBA00001966"/>
    </source>
</evidence>
<gene>
    <name evidence="12" type="ORF">ACFSB2_03405</name>
</gene>
<keyword evidence="9" id="KW-0411">Iron-sulfur</keyword>
<feature type="domain" description="Nitrite/sulphite reductase 4Fe-4S" evidence="10">
    <location>
        <begin position="172"/>
        <end position="323"/>
    </location>
</feature>
<dbReference type="InterPro" id="IPR006066">
    <property type="entry name" value="NO2/SO3_Rdtase_FeS/sirohaem_BS"/>
</dbReference>
<dbReference type="EMBL" id="JBHUCX010000013">
    <property type="protein sequence ID" value="MFD1673755.1"/>
    <property type="molecule type" value="Genomic_DNA"/>
</dbReference>
<reference evidence="13" key="1">
    <citation type="journal article" date="2019" name="Int. J. Syst. Evol. Microbiol.">
        <title>The Global Catalogue of Microorganisms (GCM) 10K type strain sequencing project: providing services to taxonomists for standard genome sequencing and annotation.</title>
        <authorList>
            <consortium name="The Broad Institute Genomics Platform"/>
            <consortium name="The Broad Institute Genome Sequencing Center for Infectious Disease"/>
            <person name="Wu L."/>
            <person name="Ma J."/>
        </authorList>
    </citation>
    <scope>NUCLEOTIDE SEQUENCE [LARGE SCALE GENOMIC DNA]</scope>
    <source>
        <strain evidence="13">CGMCC 1.12286</strain>
    </source>
</reference>
<dbReference type="Pfam" id="PF01077">
    <property type="entry name" value="NIR_SIR"/>
    <property type="match status" value="1"/>
</dbReference>
<keyword evidence="13" id="KW-1185">Reference proteome</keyword>
<evidence type="ECO:0000256" key="3">
    <source>
        <dbReference type="ARBA" id="ARBA00010429"/>
    </source>
</evidence>
<name>A0ABW4JCU1_9BACL</name>
<dbReference type="PANTHER" id="PTHR11493:SF47">
    <property type="entry name" value="SULFITE REDUCTASE [NADPH] SUBUNIT BETA"/>
    <property type="match status" value="1"/>
</dbReference>
<organism evidence="12 13">
    <name type="scientific">Alicyclobacillus fodiniaquatilis</name>
    <dbReference type="NCBI Taxonomy" id="1661150"/>
    <lineage>
        <taxon>Bacteria</taxon>
        <taxon>Bacillati</taxon>
        <taxon>Bacillota</taxon>
        <taxon>Bacilli</taxon>
        <taxon>Bacillales</taxon>
        <taxon>Alicyclobacillaceae</taxon>
        <taxon>Alicyclobacillus</taxon>
    </lineage>
</organism>
<evidence type="ECO:0000259" key="10">
    <source>
        <dbReference type="Pfam" id="PF01077"/>
    </source>
</evidence>
<sequence>MADDKKLSKVEQIKLESDYLRGSLPEALQDETSHFAEENIQVLKFHGVYQQDDRDLRRQLVKEGKERHYMMMIRARIPGGVMDADQYLQFDKLSETYGNNTMRITTRQTFQLHGILKSNLKETIKSINDVLITTLGGCGDQVRNIVTSGAPHEGPFYDKVRKDLLAVVDGTSAKTNAYHEIWLDGEKLDLNEEETVEPMYGKTYLPRKFKIAFTYEGDNSADIYSNDIGIVAHRDGDDVAGYTLVIGGGMGRIASDKKTHPQLALPLCFVRPDELVKTCQTIVTVQRDHGNREVRKFARMKYLIEARGIEWFREQVEERLGYKLTPPRELKWETSHDPLGRIEGVNGKVHLGLFIENGRIRDTEELPLKSLLRDIVTTYRPGVRMTTQQNLILTGLTAEQVSEIEQKLRGAGFPLAGEHSPVLLNSMACPAMPTCGLAIAESERALPSVVRELEGALKEIGLADEPISVRMTGCANGCARPYIAQIGFVGRIIGKYDVFLGANVAGTRLNQLYKEMVPVAELVPTLVPVLKMFKAERQHGESFGDFCARVGIEALQERFTPVS</sequence>
<dbReference type="SUPFAM" id="SSF55124">
    <property type="entry name" value="Nitrite/Sulfite reductase N-terminal domain-like"/>
    <property type="match status" value="2"/>
</dbReference>
<dbReference type="InterPro" id="IPR006067">
    <property type="entry name" value="NO2/SO3_Rdtase_4Fe4S_dom"/>
</dbReference>
<keyword evidence="4" id="KW-0004">4Fe-4S</keyword>
<comment type="cofactor">
    <cofactor evidence="2">
        <name>[4Fe-4S] cluster</name>
        <dbReference type="ChEBI" id="CHEBI:49883"/>
    </cofactor>
</comment>